<keyword evidence="1" id="KW-0479">Metal-binding</keyword>
<feature type="domain" description="Calcineurin-like phosphoesterase" evidence="2">
    <location>
        <begin position="1"/>
        <end position="150"/>
    </location>
</feature>
<dbReference type="CDD" id="cd00841">
    <property type="entry name" value="MPP_YfcE"/>
    <property type="match status" value="1"/>
</dbReference>
<evidence type="ECO:0000256" key="1">
    <source>
        <dbReference type="RuleBase" id="RU362039"/>
    </source>
</evidence>
<evidence type="ECO:0000259" key="2">
    <source>
        <dbReference type="Pfam" id="PF12850"/>
    </source>
</evidence>
<dbReference type="InterPro" id="IPR000979">
    <property type="entry name" value="Phosphodiesterase_MJ0936/Vps29"/>
</dbReference>
<accession>A0A7C5JWQ0</accession>
<dbReference type="GO" id="GO:0016787">
    <property type="term" value="F:hydrolase activity"/>
    <property type="evidence" value="ECO:0007669"/>
    <property type="project" value="UniProtKB-UniRule"/>
</dbReference>
<organism evidence="3">
    <name type="scientific">Thermococcus litoralis</name>
    <dbReference type="NCBI Taxonomy" id="2265"/>
    <lineage>
        <taxon>Archaea</taxon>
        <taxon>Methanobacteriati</taxon>
        <taxon>Methanobacteriota</taxon>
        <taxon>Thermococci</taxon>
        <taxon>Thermococcales</taxon>
        <taxon>Thermococcaceae</taxon>
        <taxon>Thermococcus</taxon>
    </lineage>
</organism>
<comment type="caution">
    <text evidence="3">The sequence shown here is derived from an EMBL/GenBank/DDBJ whole genome shotgun (WGS) entry which is preliminary data.</text>
</comment>
<sequence>MKIGILSDTHYPDKTSYLPDVIFDVFRKEGVELIIHAGDLTAPKVFDVFREIAPVIVVRGNLDKPIFAEERVLEIEDLKVGVIHGHQFLSLDEQTLKYKALDMGVDLLIFGHTHRFFYKSYEYRGKRVHLLNPGSPTIPRMSDPTFLVGKVIGERFKFDIYKPWKTQWKYP</sequence>
<dbReference type="InterPro" id="IPR041802">
    <property type="entry name" value="MPP_YfcE"/>
</dbReference>
<reference evidence="3" key="1">
    <citation type="journal article" date="2020" name="mSystems">
        <title>Genome- and Community-Level Interaction Insights into Carbon Utilization and Element Cycling Functions of Hydrothermarchaeota in Hydrothermal Sediment.</title>
        <authorList>
            <person name="Zhou Z."/>
            <person name="Liu Y."/>
            <person name="Xu W."/>
            <person name="Pan J."/>
            <person name="Luo Z.H."/>
            <person name="Li M."/>
        </authorList>
    </citation>
    <scope>NUCLEOTIDE SEQUENCE [LARGE SCALE GENOMIC DNA]</scope>
    <source>
        <strain evidence="3">HyVt-93</strain>
    </source>
</reference>
<comment type="similarity">
    <text evidence="1">Belongs to the metallophosphoesterase superfamily. YfcE family.</text>
</comment>
<dbReference type="EC" id="3.1.4.-" evidence="1"/>
<dbReference type="AlphaFoldDB" id="A0A7C5JWQ0"/>
<dbReference type="EMBL" id="DRTU01000187">
    <property type="protein sequence ID" value="HHI00694.1"/>
    <property type="molecule type" value="Genomic_DNA"/>
</dbReference>
<protein>
    <recommendedName>
        <fullName evidence="1">Phosphoesterase</fullName>
        <ecNumber evidence="1">3.1.4.-</ecNumber>
    </recommendedName>
</protein>
<dbReference type="SUPFAM" id="SSF56300">
    <property type="entry name" value="Metallo-dependent phosphatases"/>
    <property type="match status" value="1"/>
</dbReference>
<name>A0A7C5JWQ0_THELI</name>
<dbReference type="Proteomes" id="UP000886217">
    <property type="component" value="Unassembled WGS sequence"/>
</dbReference>
<evidence type="ECO:0000313" key="3">
    <source>
        <dbReference type="EMBL" id="HHI00694.1"/>
    </source>
</evidence>
<gene>
    <name evidence="3" type="ORF">ENL40_04375</name>
</gene>
<dbReference type="Pfam" id="PF12850">
    <property type="entry name" value="Metallophos_2"/>
    <property type="match status" value="1"/>
</dbReference>
<dbReference type="GO" id="GO:0046872">
    <property type="term" value="F:metal ion binding"/>
    <property type="evidence" value="ECO:0007669"/>
    <property type="project" value="UniProtKB-KW"/>
</dbReference>
<dbReference type="NCBIfam" id="TIGR00040">
    <property type="entry name" value="yfcE"/>
    <property type="match status" value="1"/>
</dbReference>
<dbReference type="InterPro" id="IPR029052">
    <property type="entry name" value="Metallo-depent_PP-like"/>
</dbReference>
<dbReference type="InterPro" id="IPR024654">
    <property type="entry name" value="Calcineurin-like_PHP_lpxH"/>
</dbReference>
<dbReference type="Gene3D" id="3.60.21.10">
    <property type="match status" value="1"/>
</dbReference>
<comment type="cofactor">
    <cofactor evidence="1">
        <name>a divalent metal cation</name>
        <dbReference type="ChEBI" id="CHEBI:60240"/>
    </cofactor>
</comment>
<dbReference type="PANTHER" id="PTHR11124">
    <property type="entry name" value="VACUOLAR SORTING PROTEIN VPS29"/>
    <property type="match status" value="1"/>
</dbReference>
<proteinExistence type="inferred from homology"/>